<feature type="region of interest" description="Disordered" evidence="1">
    <location>
        <begin position="162"/>
        <end position="192"/>
    </location>
</feature>
<proteinExistence type="predicted"/>
<reference evidence="2" key="1">
    <citation type="submission" date="2021-01" db="EMBL/GenBank/DDBJ databases">
        <authorList>
            <person name="Corre E."/>
            <person name="Pelletier E."/>
            <person name="Niang G."/>
            <person name="Scheremetjew M."/>
            <person name="Finn R."/>
            <person name="Kale V."/>
            <person name="Holt S."/>
            <person name="Cochrane G."/>
            <person name="Meng A."/>
            <person name="Brown T."/>
            <person name="Cohen L."/>
        </authorList>
    </citation>
    <scope>NUCLEOTIDE SEQUENCE</scope>
</reference>
<dbReference type="AlphaFoldDB" id="A0A7S1FIM4"/>
<sequence>MVYVKHSVRPRELDLSDAPEVSLHSALSSANRLKRCEHLNLEVDIEPRGALTEAVRHIPVAQLETMFPMLDPVLARTLYSEAPSPQAGIDILLALASSATEVQTADGDARAVTPPVRDLGLQDVAKFPSLRDCDGWEVIGKSDLAMLRDVDGEWVERARWGSCAPDPPVSSTGSALPRVSTSSRQSARVPDQLADYDLRRSAGLRRTRNRVRFHHDRRHDAR</sequence>
<protein>
    <submittedName>
        <fullName evidence="2">Uncharacterized protein</fullName>
    </submittedName>
</protein>
<gene>
    <name evidence="2" type="ORF">NSCI0253_LOCUS44684</name>
</gene>
<dbReference type="EMBL" id="HBFQ01063147">
    <property type="protein sequence ID" value="CAD8870327.1"/>
    <property type="molecule type" value="Transcribed_RNA"/>
</dbReference>
<name>A0A7S1FIM4_NOCSC</name>
<evidence type="ECO:0000256" key="1">
    <source>
        <dbReference type="SAM" id="MobiDB-lite"/>
    </source>
</evidence>
<feature type="compositionally biased region" description="Polar residues" evidence="1">
    <location>
        <begin position="169"/>
        <end position="186"/>
    </location>
</feature>
<organism evidence="2">
    <name type="scientific">Noctiluca scintillans</name>
    <name type="common">Sea sparkle</name>
    <name type="synonym">Red tide dinoflagellate</name>
    <dbReference type="NCBI Taxonomy" id="2966"/>
    <lineage>
        <taxon>Eukaryota</taxon>
        <taxon>Sar</taxon>
        <taxon>Alveolata</taxon>
        <taxon>Dinophyceae</taxon>
        <taxon>Noctilucales</taxon>
        <taxon>Noctilucaceae</taxon>
        <taxon>Noctiluca</taxon>
    </lineage>
</organism>
<evidence type="ECO:0000313" key="2">
    <source>
        <dbReference type="EMBL" id="CAD8870327.1"/>
    </source>
</evidence>
<accession>A0A7S1FIM4</accession>